<dbReference type="Proteomes" id="UP001370490">
    <property type="component" value="Unassembled WGS sequence"/>
</dbReference>
<feature type="transmembrane region" description="Helical" evidence="6">
    <location>
        <begin position="253"/>
        <end position="274"/>
    </location>
</feature>
<proteinExistence type="predicted"/>
<evidence type="ECO:0000313" key="9">
    <source>
        <dbReference type="Proteomes" id="UP001370490"/>
    </source>
</evidence>
<dbReference type="AlphaFoldDB" id="A0AAN8U886"/>
<dbReference type="InterPro" id="IPR000109">
    <property type="entry name" value="POT_fam"/>
</dbReference>
<dbReference type="PANTHER" id="PTHR11370">
    <property type="entry name" value="DNA-REPAIR PROTEIN XRCC1"/>
    <property type="match status" value="1"/>
</dbReference>
<evidence type="ECO:0000256" key="2">
    <source>
        <dbReference type="ARBA" id="ARBA00022692"/>
    </source>
</evidence>
<dbReference type="InterPro" id="IPR036259">
    <property type="entry name" value="MFS_trans_sf"/>
</dbReference>
<dbReference type="GO" id="GO:0022857">
    <property type="term" value="F:transmembrane transporter activity"/>
    <property type="evidence" value="ECO:0007669"/>
    <property type="project" value="InterPro"/>
</dbReference>
<organism evidence="8 9">
    <name type="scientific">Dillenia turbinata</name>
    <dbReference type="NCBI Taxonomy" id="194707"/>
    <lineage>
        <taxon>Eukaryota</taxon>
        <taxon>Viridiplantae</taxon>
        <taxon>Streptophyta</taxon>
        <taxon>Embryophyta</taxon>
        <taxon>Tracheophyta</taxon>
        <taxon>Spermatophyta</taxon>
        <taxon>Magnoliopsida</taxon>
        <taxon>eudicotyledons</taxon>
        <taxon>Gunneridae</taxon>
        <taxon>Pentapetalae</taxon>
        <taxon>Dilleniales</taxon>
        <taxon>Dilleniaceae</taxon>
        <taxon>Dillenia</taxon>
    </lineage>
</organism>
<name>A0AAN8U886_9MAGN</name>
<accession>A0AAN8U886</accession>
<dbReference type="InterPro" id="IPR036420">
    <property type="entry name" value="BRCT_dom_sf"/>
</dbReference>
<evidence type="ECO:0000259" key="7">
    <source>
        <dbReference type="PROSITE" id="PS50172"/>
    </source>
</evidence>
<evidence type="ECO:0000256" key="4">
    <source>
        <dbReference type="ARBA" id="ARBA00023136"/>
    </source>
</evidence>
<evidence type="ECO:0000256" key="5">
    <source>
        <dbReference type="SAM" id="MobiDB-lite"/>
    </source>
</evidence>
<dbReference type="GO" id="GO:0016020">
    <property type="term" value="C:membrane"/>
    <property type="evidence" value="ECO:0007669"/>
    <property type="project" value="UniProtKB-SubCell"/>
</dbReference>
<dbReference type="Pfam" id="PF00533">
    <property type="entry name" value="BRCT"/>
    <property type="match status" value="1"/>
</dbReference>
<gene>
    <name evidence="8" type="ORF">RJ641_024206</name>
</gene>
<feature type="region of interest" description="Disordered" evidence="5">
    <location>
        <begin position="1"/>
        <end position="52"/>
    </location>
</feature>
<reference evidence="8 9" key="1">
    <citation type="submission" date="2023-12" db="EMBL/GenBank/DDBJ databases">
        <title>A high-quality genome assembly for Dillenia turbinata (Dilleniales).</title>
        <authorList>
            <person name="Chanderbali A."/>
        </authorList>
    </citation>
    <scope>NUCLEOTIDE SEQUENCE [LARGE SCALE GENOMIC DNA]</scope>
    <source>
        <strain evidence="8">LSX21</strain>
        <tissue evidence="8">Leaf</tissue>
    </source>
</reference>
<evidence type="ECO:0000313" key="8">
    <source>
        <dbReference type="EMBL" id="KAK6912113.1"/>
    </source>
</evidence>
<feature type="region of interest" description="Disordered" evidence="5">
    <location>
        <begin position="474"/>
        <end position="494"/>
    </location>
</feature>
<dbReference type="SUPFAM" id="SSF52113">
    <property type="entry name" value="BRCT domain"/>
    <property type="match status" value="1"/>
</dbReference>
<comment type="subcellular location">
    <subcellularLocation>
        <location evidence="1">Membrane</location>
        <topology evidence="1">Multi-pass membrane protein</topology>
    </subcellularLocation>
</comment>
<evidence type="ECO:0000256" key="1">
    <source>
        <dbReference type="ARBA" id="ARBA00004141"/>
    </source>
</evidence>
<keyword evidence="4 6" id="KW-0472">Membrane</keyword>
<keyword evidence="2 6" id="KW-0812">Transmembrane</keyword>
<dbReference type="Gene3D" id="3.40.50.10190">
    <property type="entry name" value="BRCT domain"/>
    <property type="match status" value="1"/>
</dbReference>
<evidence type="ECO:0000256" key="6">
    <source>
        <dbReference type="SAM" id="Phobius"/>
    </source>
</evidence>
<feature type="compositionally biased region" description="Polar residues" evidence="5">
    <location>
        <begin position="1"/>
        <end position="13"/>
    </location>
</feature>
<dbReference type="Gene3D" id="1.20.1250.20">
    <property type="entry name" value="MFS general substrate transporter like domains"/>
    <property type="match status" value="1"/>
</dbReference>
<feature type="domain" description="BRCT" evidence="7">
    <location>
        <begin position="60"/>
        <end position="196"/>
    </location>
</feature>
<keyword evidence="9" id="KW-1185">Reference proteome</keyword>
<dbReference type="InterPro" id="IPR001357">
    <property type="entry name" value="BRCT_dom"/>
</dbReference>
<sequence>MEITASFVNSSIVQFGKPKDDDGREEKKETTRVKPQGKAHAAKESENSKKAKLSSTENVGFSKVLEGVVFVLSGFVNPKRSILKSRALEMRAEYQPDWNSNCSLLVVHSQTLQSSCKLRLIVALLFQSIHAQFEHLNAPCQLITHNKLVNKAFQSSESAEFQPNYISSLSRCMTWQDWILECYNQSKLVDIEKYLMHAGKPWQRGKISLESSQGMLLSAIFVIVAAIVENEWLEVAKEHGPVDMPVMMVQMSVWWLVPWYVLFGVAHIFTMVGLQEFFYDQLPNELRVFLISAIEKAAGGDGRDSWFANNLNPSHLDYFYWLLVKLYSVELSAYLYFPNPTSIAGKGGASGCAKEIFSPSEVKKWAFDDLNRTISWLESQDEKPELREWGNMAAEGILTCLQDAIESLQQEQESISAGFPPNHCAMELHSLGGRGAAKASPHRTGNNSNSLEKQDLCKRAMACKKIIVAELRQPNIDSSNKRKRKTKAHESEKDVKDLARLHDADAAGDMIVMILLR</sequence>
<feature type="compositionally biased region" description="Basic and acidic residues" evidence="5">
    <location>
        <begin position="17"/>
        <end position="32"/>
    </location>
</feature>
<protein>
    <submittedName>
        <fullName evidence="8">BRCT domain</fullName>
    </submittedName>
</protein>
<dbReference type="EMBL" id="JBAMMX010000028">
    <property type="protein sequence ID" value="KAK6912113.1"/>
    <property type="molecule type" value="Genomic_DNA"/>
</dbReference>
<keyword evidence="3 6" id="KW-1133">Transmembrane helix</keyword>
<dbReference type="PROSITE" id="PS50172">
    <property type="entry name" value="BRCT"/>
    <property type="match status" value="1"/>
</dbReference>
<comment type="caution">
    <text evidence="8">The sequence shown here is derived from an EMBL/GenBank/DDBJ whole genome shotgun (WGS) entry which is preliminary data.</text>
</comment>
<dbReference type="PANTHER" id="PTHR11370:SF5">
    <property type="entry name" value="DNA REPAIR PROTEIN XRCC1"/>
    <property type="match status" value="1"/>
</dbReference>
<dbReference type="Pfam" id="PF00854">
    <property type="entry name" value="PTR2"/>
    <property type="match status" value="1"/>
</dbReference>
<evidence type="ECO:0000256" key="3">
    <source>
        <dbReference type="ARBA" id="ARBA00022989"/>
    </source>
</evidence>